<organism evidence="3 4">
    <name type="scientific">Elysia crispata</name>
    <name type="common">lettuce slug</name>
    <dbReference type="NCBI Taxonomy" id="231223"/>
    <lineage>
        <taxon>Eukaryota</taxon>
        <taxon>Metazoa</taxon>
        <taxon>Spiralia</taxon>
        <taxon>Lophotrochozoa</taxon>
        <taxon>Mollusca</taxon>
        <taxon>Gastropoda</taxon>
        <taxon>Heterobranchia</taxon>
        <taxon>Euthyneura</taxon>
        <taxon>Panpulmonata</taxon>
        <taxon>Sacoglossa</taxon>
        <taxon>Placobranchoidea</taxon>
        <taxon>Plakobranchidae</taxon>
        <taxon>Elysia</taxon>
    </lineage>
</organism>
<keyword evidence="1" id="KW-0175">Coiled coil</keyword>
<keyword evidence="4" id="KW-1185">Reference proteome</keyword>
<name>A0AAE1ANE6_9GAST</name>
<feature type="region of interest" description="Disordered" evidence="2">
    <location>
        <begin position="1"/>
        <end position="23"/>
    </location>
</feature>
<dbReference type="InterPro" id="IPR011029">
    <property type="entry name" value="DEATH-like_dom_sf"/>
</dbReference>
<feature type="coiled-coil region" evidence="1">
    <location>
        <begin position="102"/>
        <end position="129"/>
    </location>
</feature>
<reference evidence="3" key="1">
    <citation type="journal article" date="2023" name="G3 (Bethesda)">
        <title>A reference genome for the long-term kleptoplast-retaining sea slug Elysia crispata morphotype clarki.</title>
        <authorList>
            <person name="Eastman K.E."/>
            <person name="Pendleton A.L."/>
            <person name="Shaikh M.A."/>
            <person name="Suttiyut T."/>
            <person name="Ogas R."/>
            <person name="Tomko P."/>
            <person name="Gavelis G."/>
            <person name="Widhalm J.R."/>
            <person name="Wisecaver J.H."/>
        </authorList>
    </citation>
    <scope>NUCLEOTIDE SEQUENCE</scope>
    <source>
        <strain evidence="3">ECLA1</strain>
    </source>
</reference>
<evidence type="ECO:0000256" key="1">
    <source>
        <dbReference type="SAM" id="Coils"/>
    </source>
</evidence>
<dbReference type="AlphaFoldDB" id="A0AAE1ANE6"/>
<proteinExistence type="predicted"/>
<evidence type="ECO:0008006" key="5">
    <source>
        <dbReference type="Google" id="ProtNLM"/>
    </source>
</evidence>
<dbReference type="SUPFAM" id="SSF47986">
    <property type="entry name" value="DEATH domain"/>
    <property type="match status" value="1"/>
</dbReference>
<evidence type="ECO:0000256" key="2">
    <source>
        <dbReference type="SAM" id="MobiDB-lite"/>
    </source>
</evidence>
<dbReference type="Gene3D" id="1.10.533.10">
    <property type="entry name" value="Death Domain, Fas"/>
    <property type="match status" value="1"/>
</dbReference>
<gene>
    <name evidence="3" type="ORF">RRG08_018544</name>
</gene>
<dbReference type="Proteomes" id="UP001283361">
    <property type="component" value="Unassembled WGS sequence"/>
</dbReference>
<protein>
    <recommendedName>
        <fullName evidence="5">Death domain-containing protein</fullName>
    </recommendedName>
</protein>
<accession>A0AAE1ANE6</accession>
<evidence type="ECO:0000313" key="3">
    <source>
        <dbReference type="EMBL" id="KAK3790974.1"/>
    </source>
</evidence>
<feature type="compositionally biased region" description="Basic residues" evidence="2">
    <location>
        <begin position="1"/>
        <end position="18"/>
    </location>
</feature>
<sequence length="351" mass="39465">MSKKGAPRGKRPPSGKKGKKEDVEDALIIQLKKSNEELKDQNSVLKDSVAYYRDKLHAVVQHVLDVNVDDYKPEKGICLVDVPETDVKSMITNLTVMPGSSLHSYEVRLEELETRITQLNGELAKLLRLKLKVEAGLRDMERMGSVEDLKVQGKRLWYDCCSTRIFINPFEQTQEVTSGTSNFSSRPSSAVTSVSQQTSILPGQDLATDVTLEPAIPPLYLNVLNPRARSISLTPRDSENIDLTEPPEKKLPGETHIFDMHVGLRALIIRQLSRRKGSANDWRLIASRVGIPNTLIEQWQRMRAPHAMALVMKVWGDSVGATVRMLHRHLVSPQMRAVVLAKRLADFYDVD</sequence>
<evidence type="ECO:0000313" key="4">
    <source>
        <dbReference type="Proteomes" id="UP001283361"/>
    </source>
</evidence>
<comment type="caution">
    <text evidence="3">The sequence shown here is derived from an EMBL/GenBank/DDBJ whole genome shotgun (WGS) entry which is preliminary data.</text>
</comment>
<dbReference type="EMBL" id="JAWDGP010001493">
    <property type="protein sequence ID" value="KAK3790974.1"/>
    <property type="molecule type" value="Genomic_DNA"/>
</dbReference>